<organism evidence="1 2">
    <name type="scientific">Vermiconidia calcicola</name>
    <dbReference type="NCBI Taxonomy" id="1690605"/>
    <lineage>
        <taxon>Eukaryota</taxon>
        <taxon>Fungi</taxon>
        <taxon>Dikarya</taxon>
        <taxon>Ascomycota</taxon>
        <taxon>Pezizomycotina</taxon>
        <taxon>Dothideomycetes</taxon>
        <taxon>Dothideomycetidae</taxon>
        <taxon>Mycosphaerellales</taxon>
        <taxon>Extremaceae</taxon>
        <taxon>Vermiconidia</taxon>
    </lineage>
</organism>
<evidence type="ECO:0000313" key="2">
    <source>
        <dbReference type="Proteomes" id="UP001281147"/>
    </source>
</evidence>
<name>A0ACC3NWZ0_9PEZI</name>
<proteinExistence type="predicted"/>
<comment type="caution">
    <text evidence="1">The sequence shown here is derived from an EMBL/GenBank/DDBJ whole genome shotgun (WGS) entry which is preliminary data.</text>
</comment>
<sequence>MGNELSTQAQAEADEAGKRVDEEIRQGAAVETQRLLKVYAERKAARKAEEEKRAAETRNADTTELEACEVVSEPEPIEIPIRSVESSQQITGANDILASFNPRKEKEPLKKEVKRKPSQPASDEYLGFGNVPPSQKSQASARELPKLDTTQNSITTAKKDFGNSILKTPNSTKATGAGSGIQSARPTSATEKPISAVTKSVNPLAKPARATVQPGPTKRPTNTFAEERRPGLSGLPKVPKRTAIASPQSPNRIEAPRLPNVGSERPPRWYTQIQPPKKRPRDQSGADVTLSSLRTQMEHCKKAGFSQNEETRNKTFESIRAKVHTVIFCEVTGELLKLHRVLHNDDGLPSIFDPNYDRGVDWPFDIKADAKELYNKWARKIFETDILRGIKFATSKKAGQRGEGDSILPEHKVNAKYWGNGDLQNGQWWPLQMCALRDGAHGVSQGGIAGKVGDGAYSVIMSGGVNSAGQKYPDEDYGDIVLYCGTDSDNGAPTDYTQKMLDSIGNNPVRLLRSHKLKSDYAPEKGFRYDGLYDVVSVERLDPANSLRQRHRFRLVRQPEQDRIRSSGPEVRPTTQELEEYAKHQRMSGKAKGLE</sequence>
<reference evidence="1" key="1">
    <citation type="submission" date="2023-07" db="EMBL/GenBank/DDBJ databases">
        <title>Black Yeasts Isolated from many extreme environments.</title>
        <authorList>
            <person name="Coleine C."/>
            <person name="Stajich J.E."/>
            <person name="Selbmann L."/>
        </authorList>
    </citation>
    <scope>NUCLEOTIDE SEQUENCE</scope>
    <source>
        <strain evidence="1">CCFEE 5714</strain>
    </source>
</reference>
<keyword evidence="2" id="KW-1185">Reference proteome</keyword>
<protein>
    <submittedName>
        <fullName evidence="1">Uncharacterized protein</fullName>
    </submittedName>
</protein>
<gene>
    <name evidence="1" type="ORF">LTR37_001927</name>
</gene>
<dbReference type="Proteomes" id="UP001281147">
    <property type="component" value="Unassembled WGS sequence"/>
</dbReference>
<accession>A0ACC3NWZ0</accession>
<dbReference type="EMBL" id="JAUTXU010000010">
    <property type="protein sequence ID" value="KAK3723204.1"/>
    <property type="molecule type" value="Genomic_DNA"/>
</dbReference>
<evidence type="ECO:0000313" key="1">
    <source>
        <dbReference type="EMBL" id="KAK3723204.1"/>
    </source>
</evidence>